<proteinExistence type="predicted"/>
<dbReference type="Proteomes" id="UP000694892">
    <property type="component" value="Chromosome 8S"/>
</dbReference>
<dbReference type="Pfam" id="PF08039">
    <property type="entry name" value="Mit_proteolip"/>
    <property type="match status" value="1"/>
</dbReference>
<sequence>MAGKAFSAWWTVVRPYYSKAYQEMWVGIGIMSYLYYKLSYGADLLSIKCHHSFPSPLNSIFVQSKQRDLILVVLINRVQA</sequence>
<dbReference type="InterPro" id="IPR012574">
    <property type="entry name" value="ATP5MJ"/>
</dbReference>
<protein>
    <submittedName>
        <fullName evidence="1">Uncharacterized protein</fullName>
    </submittedName>
</protein>
<accession>A0A974C1N3</accession>
<evidence type="ECO:0000313" key="2">
    <source>
        <dbReference type="Proteomes" id="UP000694892"/>
    </source>
</evidence>
<dbReference type="PANTHER" id="PTHR15233">
    <property type="entry name" value="MITOCHONDRIAL PROTEOLIPID"/>
    <property type="match status" value="1"/>
</dbReference>
<organism evidence="1 2">
    <name type="scientific">Xenopus laevis</name>
    <name type="common">African clawed frog</name>
    <dbReference type="NCBI Taxonomy" id="8355"/>
    <lineage>
        <taxon>Eukaryota</taxon>
        <taxon>Metazoa</taxon>
        <taxon>Chordata</taxon>
        <taxon>Craniata</taxon>
        <taxon>Vertebrata</taxon>
        <taxon>Euteleostomi</taxon>
        <taxon>Amphibia</taxon>
        <taxon>Batrachia</taxon>
        <taxon>Anura</taxon>
        <taxon>Pipoidea</taxon>
        <taxon>Pipidae</taxon>
        <taxon>Xenopodinae</taxon>
        <taxon>Xenopus</taxon>
        <taxon>Xenopus</taxon>
    </lineage>
</organism>
<name>A0A974C1N3_XENLA</name>
<dbReference type="GO" id="GO:0005739">
    <property type="term" value="C:mitochondrion"/>
    <property type="evidence" value="ECO:0007669"/>
    <property type="project" value="InterPro"/>
</dbReference>
<dbReference type="AlphaFoldDB" id="A0A974C1N3"/>
<gene>
    <name evidence="1" type="ORF">XELAEV_18041166mg</name>
</gene>
<reference evidence="2" key="1">
    <citation type="journal article" date="2016" name="Nature">
        <title>Genome evolution in the allotetraploid frog Xenopus laevis.</title>
        <authorList>
            <person name="Session A.M."/>
            <person name="Uno Y."/>
            <person name="Kwon T."/>
            <person name="Chapman J.A."/>
            <person name="Toyoda A."/>
            <person name="Takahashi S."/>
            <person name="Fukui A."/>
            <person name="Hikosaka A."/>
            <person name="Suzuki A."/>
            <person name="Kondo M."/>
            <person name="van Heeringen S.J."/>
            <person name="Quigley I."/>
            <person name="Heinz S."/>
            <person name="Ogino H."/>
            <person name="Ochi H."/>
            <person name="Hellsten U."/>
            <person name="Lyons J.B."/>
            <person name="Simakov O."/>
            <person name="Putnam N."/>
            <person name="Stites J."/>
            <person name="Kuroki Y."/>
            <person name="Tanaka T."/>
            <person name="Michiue T."/>
            <person name="Watanabe M."/>
            <person name="Bogdanovic O."/>
            <person name="Lister R."/>
            <person name="Georgiou G."/>
            <person name="Paranjpe S.S."/>
            <person name="van Kruijsbergen I."/>
            <person name="Shu S."/>
            <person name="Carlson J."/>
            <person name="Kinoshita T."/>
            <person name="Ohta Y."/>
            <person name="Mawaribuchi S."/>
            <person name="Jenkins J."/>
            <person name="Grimwood J."/>
            <person name="Schmutz J."/>
            <person name="Mitros T."/>
            <person name="Mozaffari S.V."/>
            <person name="Suzuki Y."/>
            <person name="Haramoto Y."/>
            <person name="Yamamoto T.S."/>
            <person name="Takagi C."/>
            <person name="Heald R."/>
            <person name="Miller K."/>
            <person name="Haudenschild C."/>
            <person name="Kitzman J."/>
            <person name="Nakayama T."/>
            <person name="Izutsu Y."/>
            <person name="Robert J."/>
            <person name="Fortriede J."/>
            <person name="Burns K."/>
            <person name="Lotay V."/>
            <person name="Karimi K."/>
            <person name="Yasuoka Y."/>
            <person name="Dichmann D.S."/>
            <person name="Flajnik M.F."/>
            <person name="Houston D.W."/>
            <person name="Shendure J."/>
            <person name="DuPasquier L."/>
            <person name="Vize P.D."/>
            <person name="Zorn A.M."/>
            <person name="Ito M."/>
            <person name="Marcotte E.M."/>
            <person name="Wallingford J.B."/>
            <person name="Ito Y."/>
            <person name="Asashima M."/>
            <person name="Ueno N."/>
            <person name="Matsuda Y."/>
            <person name="Veenstra G.J."/>
            <person name="Fujiyama A."/>
            <person name="Harland R.M."/>
            <person name="Taira M."/>
            <person name="Rokhsar D.S."/>
        </authorList>
    </citation>
    <scope>NUCLEOTIDE SEQUENCE [LARGE SCALE GENOMIC DNA]</scope>
    <source>
        <strain evidence="2">J</strain>
    </source>
</reference>
<evidence type="ECO:0000313" key="1">
    <source>
        <dbReference type="EMBL" id="OCT64928.1"/>
    </source>
</evidence>
<dbReference type="EMBL" id="CM004481">
    <property type="protein sequence ID" value="OCT64928.1"/>
    <property type="molecule type" value="Genomic_DNA"/>
</dbReference>
<dbReference type="PANTHER" id="PTHR15233:SF1">
    <property type="entry name" value="ATP SYNTHASE SUBUNIT ATP5MJ, MITOCHONDRIAL"/>
    <property type="match status" value="1"/>
</dbReference>